<organism evidence="1 2">
    <name type="scientific">Deinococcus gobiensis (strain DSM 21396 / JCM 16679 / CGMCC 1.7299 / I-0)</name>
    <dbReference type="NCBI Taxonomy" id="745776"/>
    <lineage>
        <taxon>Bacteria</taxon>
        <taxon>Thermotogati</taxon>
        <taxon>Deinococcota</taxon>
        <taxon>Deinococci</taxon>
        <taxon>Deinococcales</taxon>
        <taxon>Deinococcaceae</taxon>
        <taxon>Deinococcus</taxon>
    </lineage>
</organism>
<dbReference type="Proteomes" id="UP000007575">
    <property type="component" value="Plasmid P2"/>
</dbReference>
<sequence>MPLHFLAPIKPGAPSPLERHFWEGTLLRLGAGDLGQSIEDVPNGVFSLPHLLWTQKVRLQEKRGAVVYVSRIILPDHLLILPCPNFCYSNSDLF</sequence>
<evidence type="ECO:0000313" key="1">
    <source>
        <dbReference type="EMBL" id="AFD27648.1"/>
    </source>
</evidence>
<keyword evidence="1" id="KW-0614">Plasmid</keyword>
<dbReference type="KEGG" id="dgo:DGo_PB0379"/>
<proteinExistence type="predicted"/>
<geneLocation type="plasmid" evidence="1 2">
    <name>P2</name>
</geneLocation>
<protein>
    <submittedName>
        <fullName evidence="1">Uncharacterized protein</fullName>
    </submittedName>
</protein>
<evidence type="ECO:0000313" key="2">
    <source>
        <dbReference type="Proteomes" id="UP000007575"/>
    </source>
</evidence>
<accession>H8H2A1</accession>
<name>H8H2A1_DEIGI</name>
<dbReference type="HOGENOM" id="CLU_2381405_0_0_0"/>
<dbReference type="EMBL" id="CP002193">
    <property type="protein sequence ID" value="AFD27648.1"/>
    <property type="molecule type" value="Genomic_DNA"/>
</dbReference>
<dbReference type="AlphaFoldDB" id="H8H2A1"/>
<gene>
    <name evidence="1" type="ordered locus">DGo_PB0379</name>
</gene>
<keyword evidence="2" id="KW-1185">Reference proteome</keyword>
<reference evidence="1 2" key="1">
    <citation type="journal article" date="2012" name="PLoS ONE">
        <title>Genome sequence and transcriptome analysis of the radioresistant bacterium Deinococcus gobiensis: insights into the extreme environmental adaptations.</title>
        <authorList>
            <person name="Yuan M."/>
            <person name="Chen M."/>
            <person name="Zhang W."/>
            <person name="Lu W."/>
            <person name="Wang J."/>
            <person name="Yang M."/>
            <person name="Zhao P."/>
            <person name="Tang R."/>
            <person name="Li X."/>
            <person name="Hao Y."/>
            <person name="Zhou Z."/>
            <person name="Zhan Y."/>
            <person name="Yu H."/>
            <person name="Teng C."/>
            <person name="Yan Y."/>
            <person name="Ping S."/>
            <person name="Wang Y."/>
            <person name="Lin M."/>
        </authorList>
    </citation>
    <scope>NUCLEOTIDE SEQUENCE [LARGE SCALE GENOMIC DNA]</scope>
    <source>
        <strain evidence="2">DSM 21396 / JCM 16679 / CGMCC 1.7299 / I-0</strain>
        <plasmid evidence="1">P2</plasmid>
    </source>
</reference>